<evidence type="ECO:0000256" key="1">
    <source>
        <dbReference type="SAM" id="MobiDB-lite"/>
    </source>
</evidence>
<reference evidence="2" key="1">
    <citation type="journal article" date="2022" name="bioRxiv">
        <title>Sequencing and chromosome-scale assembly of the giantPleurodeles waltlgenome.</title>
        <authorList>
            <person name="Brown T."/>
            <person name="Elewa A."/>
            <person name="Iarovenko S."/>
            <person name="Subramanian E."/>
            <person name="Araus A.J."/>
            <person name="Petzold A."/>
            <person name="Susuki M."/>
            <person name="Suzuki K.-i.T."/>
            <person name="Hayashi T."/>
            <person name="Toyoda A."/>
            <person name="Oliveira C."/>
            <person name="Osipova E."/>
            <person name="Leigh N.D."/>
            <person name="Simon A."/>
            <person name="Yun M.H."/>
        </authorList>
    </citation>
    <scope>NUCLEOTIDE SEQUENCE</scope>
    <source>
        <strain evidence="2">20211129_DDA</strain>
        <tissue evidence="2">Liver</tissue>
    </source>
</reference>
<gene>
    <name evidence="2" type="ORF">NDU88_005462</name>
</gene>
<accession>A0AAV7VMQ2</accession>
<organism evidence="2 3">
    <name type="scientific">Pleurodeles waltl</name>
    <name type="common">Iberian ribbed newt</name>
    <dbReference type="NCBI Taxonomy" id="8319"/>
    <lineage>
        <taxon>Eukaryota</taxon>
        <taxon>Metazoa</taxon>
        <taxon>Chordata</taxon>
        <taxon>Craniata</taxon>
        <taxon>Vertebrata</taxon>
        <taxon>Euteleostomi</taxon>
        <taxon>Amphibia</taxon>
        <taxon>Batrachia</taxon>
        <taxon>Caudata</taxon>
        <taxon>Salamandroidea</taxon>
        <taxon>Salamandridae</taxon>
        <taxon>Pleurodelinae</taxon>
        <taxon>Pleurodeles</taxon>
    </lineage>
</organism>
<name>A0AAV7VMQ2_PLEWA</name>
<keyword evidence="3" id="KW-1185">Reference proteome</keyword>
<comment type="caution">
    <text evidence="2">The sequence shown here is derived from an EMBL/GenBank/DDBJ whole genome shotgun (WGS) entry which is preliminary data.</text>
</comment>
<evidence type="ECO:0000313" key="2">
    <source>
        <dbReference type="EMBL" id="KAJ1201656.1"/>
    </source>
</evidence>
<sequence length="89" mass="10214">MIGERNEDEKKTSVERSKDGKKTIGGRSKMSGLRLNDGTPLEKPKAPPRFQRTMALVLLRHKVLPVVPTKAQMHLMREERRQTLEYSIS</sequence>
<feature type="region of interest" description="Disordered" evidence="1">
    <location>
        <begin position="1"/>
        <end position="48"/>
    </location>
</feature>
<feature type="compositionally biased region" description="Basic and acidic residues" evidence="1">
    <location>
        <begin position="1"/>
        <end position="22"/>
    </location>
</feature>
<evidence type="ECO:0000313" key="3">
    <source>
        <dbReference type="Proteomes" id="UP001066276"/>
    </source>
</evidence>
<dbReference type="AlphaFoldDB" id="A0AAV7VMQ2"/>
<proteinExistence type="predicted"/>
<dbReference type="Proteomes" id="UP001066276">
    <property type="component" value="Chromosome 2_1"/>
</dbReference>
<dbReference type="EMBL" id="JANPWB010000003">
    <property type="protein sequence ID" value="KAJ1201656.1"/>
    <property type="molecule type" value="Genomic_DNA"/>
</dbReference>
<protein>
    <submittedName>
        <fullName evidence="2">Uncharacterized protein</fullName>
    </submittedName>
</protein>